<keyword evidence="3" id="KW-1185">Reference proteome</keyword>
<dbReference type="EMBL" id="QPKB01000004">
    <property type="protein sequence ID" value="RWR83832.1"/>
    <property type="molecule type" value="Genomic_DNA"/>
</dbReference>
<proteinExistence type="inferred from homology"/>
<protein>
    <submittedName>
        <fullName evidence="2">Flowering locus T</fullName>
    </submittedName>
</protein>
<gene>
    <name evidence="2" type="ORF">CKAN_01260600</name>
</gene>
<dbReference type="PANTHER" id="PTHR11362">
    <property type="entry name" value="PHOSPHATIDYLETHANOLAMINE-BINDING PROTEIN"/>
    <property type="match status" value="1"/>
</dbReference>
<evidence type="ECO:0000256" key="1">
    <source>
        <dbReference type="ARBA" id="ARBA00007091"/>
    </source>
</evidence>
<dbReference type="InterPro" id="IPR001858">
    <property type="entry name" value="Phosphatidylethanolamine-bd_CS"/>
</dbReference>
<dbReference type="PROSITE" id="PS01220">
    <property type="entry name" value="PBP"/>
    <property type="match status" value="1"/>
</dbReference>
<sequence length="172" mass="19526">MARERDPLIVGRVIGDVLDTFDRSIPLRVTFTNREVTNGCDLRPSHVANQPRVEIGGNDLRTFYTLVMVDPDAPSPSDPTLREYLHWLVTDIPATTDASQEMVCYESPRPTVGIHRLVFALFRQLGRQTVYAPGWRQNFNTRDFAELYNLGLPVAALYFNCQRESGSGGRRR</sequence>
<dbReference type="FunFam" id="3.90.280.10:FF:000001">
    <property type="entry name" value="Terminal flower 1"/>
    <property type="match status" value="1"/>
</dbReference>
<name>A0A3S4NZR1_9MAGN</name>
<dbReference type="STRING" id="337451.A0A3S4NZR1"/>
<evidence type="ECO:0000313" key="3">
    <source>
        <dbReference type="Proteomes" id="UP000283530"/>
    </source>
</evidence>
<dbReference type="OrthoDB" id="2506647at2759"/>
<dbReference type="InterPro" id="IPR036610">
    <property type="entry name" value="PEBP-like_sf"/>
</dbReference>
<dbReference type="AlphaFoldDB" id="A0A3S4NZR1"/>
<reference evidence="2 3" key="1">
    <citation type="journal article" date="2019" name="Nat. Plants">
        <title>Stout camphor tree genome fills gaps in understanding of flowering plant genome evolution.</title>
        <authorList>
            <person name="Chaw S.M."/>
            <person name="Liu Y.C."/>
            <person name="Wu Y.W."/>
            <person name="Wang H.Y."/>
            <person name="Lin C.I."/>
            <person name="Wu C.S."/>
            <person name="Ke H.M."/>
            <person name="Chang L.Y."/>
            <person name="Hsu C.Y."/>
            <person name="Yang H.T."/>
            <person name="Sudianto E."/>
            <person name="Hsu M.H."/>
            <person name="Wu K.P."/>
            <person name="Wang L.N."/>
            <person name="Leebens-Mack J.H."/>
            <person name="Tsai I.J."/>
        </authorList>
    </citation>
    <scope>NUCLEOTIDE SEQUENCE [LARGE SCALE GENOMIC DNA]</scope>
    <source>
        <strain evidence="3">cv. Chaw 1501</strain>
        <tissue evidence="2">Young leaves</tissue>
    </source>
</reference>
<dbReference type="CDD" id="cd00866">
    <property type="entry name" value="PEBP_euk"/>
    <property type="match status" value="1"/>
</dbReference>
<dbReference type="InterPro" id="IPR008914">
    <property type="entry name" value="PEBP"/>
</dbReference>
<dbReference type="Proteomes" id="UP000283530">
    <property type="component" value="Unassembled WGS sequence"/>
</dbReference>
<dbReference type="PANTHER" id="PTHR11362:SF9">
    <property type="entry name" value="PROTEIN FLOWERING LOCUS T-RELATED"/>
    <property type="match status" value="1"/>
</dbReference>
<comment type="caution">
    <text evidence="2">The sequence shown here is derived from an EMBL/GenBank/DDBJ whole genome shotgun (WGS) entry which is preliminary data.</text>
</comment>
<comment type="similarity">
    <text evidence="1">Belongs to the phosphatidylethanolamine-binding protein family.</text>
</comment>
<dbReference type="Pfam" id="PF01161">
    <property type="entry name" value="PBP"/>
    <property type="match status" value="1"/>
</dbReference>
<evidence type="ECO:0000313" key="2">
    <source>
        <dbReference type="EMBL" id="RWR83832.1"/>
    </source>
</evidence>
<accession>A0A3S4NZR1</accession>
<dbReference type="Gene3D" id="3.90.280.10">
    <property type="entry name" value="PEBP-like"/>
    <property type="match status" value="1"/>
</dbReference>
<dbReference type="InterPro" id="IPR035810">
    <property type="entry name" value="PEBP_euk"/>
</dbReference>
<dbReference type="SUPFAM" id="SSF49777">
    <property type="entry name" value="PEBP-like"/>
    <property type="match status" value="1"/>
</dbReference>
<organism evidence="2 3">
    <name type="scientific">Cinnamomum micranthum f. kanehirae</name>
    <dbReference type="NCBI Taxonomy" id="337451"/>
    <lineage>
        <taxon>Eukaryota</taxon>
        <taxon>Viridiplantae</taxon>
        <taxon>Streptophyta</taxon>
        <taxon>Embryophyta</taxon>
        <taxon>Tracheophyta</taxon>
        <taxon>Spermatophyta</taxon>
        <taxon>Magnoliopsida</taxon>
        <taxon>Magnoliidae</taxon>
        <taxon>Laurales</taxon>
        <taxon>Lauraceae</taxon>
        <taxon>Cinnamomum</taxon>
    </lineage>
</organism>